<dbReference type="InterPro" id="IPR000998">
    <property type="entry name" value="MAM_dom"/>
</dbReference>
<evidence type="ECO:0000256" key="7">
    <source>
        <dbReference type="RuleBase" id="RU361183"/>
    </source>
</evidence>
<dbReference type="Proteomes" id="UP001165740">
    <property type="component" value="Chromosome 4"/>
</dbReference>
<reference evidence="12" key="1">
    <citation type="submission" date="2025-08" db="UniProtKB">
        <authorList>
            <consortium name="RefSeq"/>
        </authorList>
    </citation>
    <scope>IDENTIFICATION</scope>
</reference>
<dbReference type="Gene3D" id="3.40.390.10">
    <property type="entry name" value="Collagenase (Catalytic Domain)"/>
    <property type="match status" value="1"/>
</dbReference>
<feature type="domain" description="MAM" evidence="9">
    <location>
        <begin position="301"/>
        <end position="486"/>
    </location>
</feature>
<feature type="region of interest" description="Disordered" evidence="8">
    <location>
        <begin position="30"/>
        <end position="53"/>
    </location>
</feature>
<feature type="binding site" evidence="6">
    <location>
        <position position="174"/>
    </location>
    <ligand>
        <name>Zn(2+)</name>
        <dbReference type="ChEBI" id="CHEBI:29105"/>
        <note>catalytic</note>
    </ligand>
</feature>
<feature type="binding site" evidence="6">
    <location>
        <position position="184"/>
    </location>
    <ligand>
        <name>Zn(2+)</name>
        <dbReference type="ChEBI" id="CHEBI:29105"/>
        <note>catalytic</note>
    </ligand>
</feature>
<evidence type="ECO:0000259" key="9">
    <source>
        <dbReference type="PROSITE" id="PS50060"/>
    </source>
</evidence>
<dbReference type="PANTHER" id="PTHR10127:SF780">
    <property type="entry name" value="METALLOENDOPEPTIDASE"/>
    <property type="match status" value="1"/>
</dbReference>
<keyword evidence="4 6" id="KW-0862">Zinc</keyword>
<feature type="active site" evidence="6">
    <location>
        <position position="175"/>
    </location>
</feature>
<dbReference type="EC" id="3.4.24.-" evidence="7"/>
<dbReference type="InterPro" id="IPR006026">
    <property type="entry name" value="Peptidase_Metallo"/>
</dbReference>
<evidence type="ECO:0000259" key="10">
    <source>
        <dbReference type="PROSITE" id="PS51864"/>
    </source>
</evidence>
<evidence type="ECO:0000256" key="8">
    <source>
        <dbReference type="SAM" id="MobiDB-lite"/>
    </source>
</evidence>
<dbReference type="GO" id="GO:0004222">
    <property type="term" value="F:metalloendopeptidase activity"/>
    <property type="evidence" value="ECO:0007669"/>
    <property type="project" value="UniProtKB-UniRule"/>
</dbReference>
<sequence>MAVNVFTYTSGLVLLALLVVSVTCRPTLEDTHQGVGISSPEKANVAQARSDSVQPKVPDRPVFILGDVEIPLHRNAIRNKSMHWKDGIVPFVVDNDYPDTARATILAGLHEIEADVESQGTKCIQFIPRTTEQNYLRIKRGTGCHSPIGFDPGEDGAVVSTLGPGCEIKGIVMHEILHVLGFYHEQNRPDRDLYVDINETNVAVIRDFYIRNETIIDTMGTPYDFESIMHYGAYDAGKVHRYPVITPKPKYGKTLRLGQRLGLSDIDVMKIQMLYHCPIDTSHIQRGLGDRLIDYCDFAFGMCNFSLGNATTGSGPTWVVQNESTPDGPVGGISNGLDPFLFASKEWDELSSLTTEDVSPQGIRNSTTTDSAATTIAPSAISKTPVTVTIYSPLLTSGDDGRACIQFALFQYGPSSYLDVFVSGPLLQRQRLRTFGDVSRMEFWVRYEIKLDMGTKAEFQLEFVAYLLEGTVSLDDYYVVKGNCIYAD</sequence>
<accession>A0A9W3A3X0</accession>
<comment type="cofactor">
    <cofactor evidence="6 7">
        <name>Zn(2+)</name>
        <dbReference type="ChEBI" id="CHEBI:29105"/>
    </cofactor>
    <text evidence="6 7">Binds 1 zinc ion per subunit.</text>
</comment>
<dbReference type="CDD" id="cd04280">
    <property type="entry name" value="ZnMc_astacin_like"/>
    <property type="match status" value="1"/>
</dbReference>
<dbReference type="PROSITE" id="PS50060">
    <property type="entry name" value="MAM_2"/>
    <property type="match status" value="1"/>
</dbReference>
<evidence type="ECO:0000256" key="6">
    <source>
        <dbReference type="PROSITE-ProRule" id="PRU01211"/>
    </source>
</evidence>
<dbReference type="InterPro" id="IPR034035">
    <property type="entry name" value="Astacin-like_dom"/>
</dbReference>
<evidence type="ECO:0000313" key="12">
    <source>
        <dbReference type="RefSeq" id="XP_055881905.1"/>
    </source>
</evidence>
<dbReference type="Gene3D" id="2.60.120.200">
    <property type="match status" value="1"/>
</dbReference>
<dbReference type="InterPro" id="IPR024079">
    <property type="entry name" value="MetalloPept_cat_dom_sf"/>
</dbReference>
<dbReference type="SUPFAM" id="SSF55486">
    <property type="entry name" value="Metalloproteases ('zincins'), catalytic domain"/>
    <property type="match status" value="1"/>
</dbReference>
<dbReference type="PANTHER" id="PTHR10127">
    <property type="entry name" value="DISCOIDIN, CUB, EGF, LAMININ , AND ZINC METALLOPROTEASE DOMAIN CONTAINING"/>
    <property type="match status" value="1"/>
</dbReference>
<keyword evidence="5 6" id="KW-0482">Metalloprotease</keyword>
<keyword evidence="3 6" id="KW-0378">Hydrolase</keyword>
<evidence type="ECO:0000313" key="11">
    <source>
        <dbReference type="Proteomes" id="UP001165740"/>
    </source>
</evidence>
<feature type="domain" description="Peptidase M12A" evidence="10">
    <location>
        <begin position="75"/>
        <end position="278"/>
    </location>
</feature>
<dbReference type="Pfam" id="PF01400">
    <property type="entry name" value="Astacin"/>
    <property type="match status" value="1"/>
</dbReference>
<keyword evidence="7" id="KW-0732">Signal</keyword>
<evidence type="ECO:0000256" key="3">
    <source>
        <dbReference type="ARBA" id="ARBA00022801"/>
    </source>
</evidence>
<keyword evidence="2 6" id="KW-0479">Metal-binding</keyword>
<dbReference type="GO" id="GO:0016020">
    <property type="term" value="C:membrane"/>
    <property type="evidence" value="ECO:0007669"/>
    <property type="project" value="InterPro"/>
</dbReference>
<dbReference type="GO" id="GO:0008270">
    <property type="term" value="F:zinc ion binding"/>
    <property type="evidence" value="ECO:0007669"/>
    <property type="project" value="UniProtKB-UniRule"/>
</dbReference>
<dbReference type="RefSeq" id="XP_055881905.1">
    <property type="nucleotide sequence ID" value="XM_056025930.1"/>
</dbReference>
<evidence type="ECO:0000256" key="1">
    <source>
        <dbReference type="ARBA" id="ARBA00022670"/>
    </source>
</evidence>
<dbReference type="GO" id="GO:0006508">
    <property type="term" value="P:proteolysis"/>
    <property type="evidence" value="ECO:0007669"/>
    <property type="project" value="UniProtKB-KW"/>
</dbReference>
<organism evidence="11 12">
    <name type="scientific">Biomphalaria glabrata</name>
    <name type="common">Bloodfluke planorb</name>
    <name type="synonym">Freshwater snail</name>
    <dbReference type="NCBI Taxonomy" id="6526"/>
    <lineage>
        <taxon>Eukaryota</taxon>
        <taxon>Metazoa</taxon>
        <taxon>Spiralia</taxon>
        <taxon>Lophotrochozoa</taxon>
        <taxon>Mollusca</taxon>
        <taxon>Gastropoda</taxon>
        <taxon>Heterobranchia</taxon>
        <taxon>Euthyneura</taxon>
        <taxon>Panpulmonata</taxon>
        <taxon>Hygrophila</taxon>
        <taxon>Lymnaeoidea</taxon>
        <taxon>Planorbidae</taxon>
        <taxon>Biomphalaria</taxon>
    </lineage>
</organism>
<dbReference type="GeneID" id="106074723"/>
<dbReference type="PRINTS" id="PR00480">
    <property type="entry name" value="ASTACIN"/>
</dbReference>
<evidence type="ECO:0000256" key="5">
    <source>
        <dbReference type="ARBA" id="ARBA00023049"/>
    </source>
</evidence>
<keyword evidence="6" id="KW-1015">Disulfide bond</keyword>
<gene>
    <name evidence="12" type="primary">LOC106074723</name>
</gene>
<keyword evidence="1 6" id="KW-0645">Protease</keyword>
<evidence type="ECO:0000256" key="4">
    <source>
        <dbReference type="ARBA" id="ARBA00022833"/>
    </source>
</evidence>
<dbReference type="PROSITE" id="PS51864">
    <property type="entry name" value="ASTACIN"/>
    <property type="match status" value="1"/>
</dbReference>
<comment type="caution">
    <text evidence="6">Lacks conserved residue(s) required for the propagation of feature annotation.</text>
</comment>
<feature type="disulfide bond" evidence="6">
    <location>
        <begin position="144"/>
        <end position="166"/>
    </location>
</feature>
<feature type="chain" id="PRO_5041018362" description="Metalloendopeptidase" evidence="7">
    <location>
        <begin position="25"/>
        <end position="488"/>
    </location>
</feature>
<dbReference type="SMART" id="SM00235">
    <property type="entry name" value="ZnMc"/>
    <property type="match status" value="1"/>
</dbReference>
<feature type="binding site" evidence="6">
    <location>
        <position position="178"/>
    </location>
    <ligand>
        <name>Zn(2+)</name>
        <dbReference type="ChEBI" id="CHEBI:29105"/>
        <note>catalytic</note>
    </ligand>
</feature>
<protein>
    <recommendedName>
        <fullName evidence="7">Metalloendopeptidase</fullName>
        <ecNumber evidence="7">3.4.24.-</ecNumber>
    </recommendedName>
</protein>
<keyword evidence="11" id="KW-1185">Reference proteome</keyword>
<feature type="signal peptide" evidence="7">
    <location>
        <begin position="1"/>
        <end position="24"/>
    </location>
</feature>
<dbReference type="AlphaFoldDB" id="A0A9W3A3X0"/>
<proteinExistence type="predicted"/>
<evidence type="ECO:0000256" key="2">
    <source>
        <dbReference type="ARBA" id="ARBA00022723"/>
    </source>
</evidence>
<dbReference type="InterPro" id="IPR001506">
    <property type="entry name" value="Peptidase_M12A"/>
</dbReference>
<name>A0A9W3A3X0_BIOGL</name>